<dbReference type="SUPFAM" id="SSF49777">
    <property type="entry name" value="PEBP-like"/>
    <property type="match status" value="1"/>
</dbReference>
<keyword evidence="2" id="KW-0732">Signal</keyword>
<gene>
    <name evidence="3" type="ORF">OBBRIDRAFT_469518</name>
</gene>
<dbReference type="InterPro" id="IPR036610">
    <property type="entry name" value="PEBP-like_sf"/>
</dbReference>
<accession>A0A8E2B1K4</accession>
<evidence type="ECO:0000313" key="4">
    <source>
        <dbReference type="Proteomes" id="UP000250043"/>
    </source>
</evidence>
<name>A0A8E2B1K4_9APHY</name>
<feature type="chain" id="PRO_5034995801" evidence="2">
    <location>
        <begin position="19"/>
        <end position="267"/>
    </location>
</feature>
<dbReference type="Proteomes" id="UP000250043">
    <property type="component" value="Unassembled WGS sequence"/>
</dbReference>
<proteinExistence type="predicted"/>
<dbReference type="AlphaFoldDB" id="A0A8E2B1K4"/>
<organism evidence="3 4">
    <name type="scientific">Obba rivulosa</name>
    <dbReference type="NCBI Taxonomy" id="1052685"/>
    <lineage>
        <taxon>Eukaryota</taxon>
        <taxon>Fungi</taxon>
        <taxon>Dikarya</taxon>
        <taxon>Basidiomycota</taxon>
        <taxon>Agaricomycotina</taxon>
        <taxon>Agaricomycetes</taxon>
        <taxon>Polyporales</taxon>
        <taxon>Gelatoporiaceae</taxon>
        <taxon>Obba</taxon>
    </lineage>
</organism>
<dbReference type="EMBL" id="KV722373">
    <property type="protein sequence ID" value="OCH92150.1"/>
    <property type="molecule type" value="Genomic_DNA"/>
</dbReference>
<protein>
    <submittedName>
        <fullName evidence="3">PEBP-like protein</fullName>
    </submittedName>
</protein>
<evidence type="ECO:0000256" key="1">
    <source>
        <dbReference type="SAM" id="MobiDB-lite"/>
    </source>
</evidence>
<dbReference type="InterPro" id="IPR008914">
    <property type="entry name" value="PEBP"/>
</dbReference>
<reference evidence="3 4" key="1">
    <citation type="submission" date="2016-07" db="EMBL/GenBank/DDBJ databases">
        <title>Draft genome of the white-rot fungus Obba rivulosa 3A-2.</title>
        <authorList>
            <consortium name="DOE Joint Genome Institute"/>
            <person name="Miettinen O."/>
            <person name="Riley R."/>
            <person name="Acob R."/>
            <person name="Barry K."/>
            <person name="Cullen D."/>
            <person name="De Vries R."/>
            <person name="Hainaut M."/>
            <person name="Hatakka A."/>
            <person name="Henrissat B."/>
            <person name="Hilden K."/>
            <person name="Kuo R."/>
            <person name="Labutti K."/>
            <person name="Lipzen A."/>
            <person name="Makela M.R."/>
            <person name="Sandor L."/>
            <person name="Spatafora J.W."/>
            <person name="Grigoriev I.V."/>
            <person name="Hibbett D.S."/>
        </authorList>
    </citation>
    <scope>NUCLEOTIDE SEQUENCE [LARGE SCALE GENOMIC DNA]</scope>
    <source>
        <strain evidence="3 4">3A-2</strain>
    </source>
</reference>
<dbReference type="InterPro" id="IPR035810">
    <property type="entry name" value="PEBP_euk"/>
</dbReference>
<dbReference type="PANTHER" id="PTHR11362">
    <property type="entry name" value="PHOSPHATIDYLETHANOLAMINE-BINDING PROTEIN"/>
    <property type="match status" value="1"/>
</dbReference>
<feature type="region of interest" description="Disordered" evidence="1">
    <location>
        <begin position="214"/>
        <end position="242"/>
    </location>
</feature>
<dbReference type="PANTHER" id="PTHR11362:SF82">
    <property type="entry name" value="PHOSPHATIDYLETHANOLAMINE-BINDING PROTEIN 4"/>
    <property type="match status" value="1"/>
</dbReference>
<dbReference type="CDD" id="cd00866">
    <property type="entry name" value="PEBP_euk"/>
    <property type="match status" value="1"/>
</dbReference>
<evidence type="ECO:0000256" key="2">
    <source>
        <dbReference type="SAM" id="SignalP"/>
    </source>
</evidence>
<dbReference type="Pfam" id="PF01161">
    <property type="entry name" value="PBP"/>
    <property type="match status" value="1"/>
</dbReference>
<evidence type="ECO:0000313" key="3">
    <source>
        <dbReference type="EMBL" id="OCH92150.1"/>
    </source>
</evidence>
<sequence length="267" mass="28062">MISIFLIATVFASRLVWGQSASNVTVEDVSQAFTTSGIVPDVLSSFDPTAILNVVFHDQATNSSIDVVPGMNLTTEQTLLEPQFFLSTNNTSFDQQTFVLVILDPDAPTPQNASLAQFRHLLAGDFHVNGSTDTGLGALLTNTSAALTEFVNPTPPAGSDPHRYPVLLFMQPANFSTVAPLFINASTPRSNFNLTTFAEEVGLGDPVAGNLFFTGPDNTTNTSATSSAAPTSSGSSGTTTPASGVVGKSVPYALALFVVFVVTMSWM</sequence>
<keyword evidence="4" id="KW-1185">Reference proteome</keyword>
<dbReference type="OrthoDB" id="2506647at2759"/>
<dbReference type="Gene3D" id="3.90.280.10">
    <property type="entry name" value="PEBP-like"/>
    <property type="match status" value="1"/>
</dbReference>
<feature type="signal peptide" evidence="2">
    <location>
        <begin position="1"/>
        <end position="18"/>
    </location>
</feature>
<feature type="compositionally biased region" description="Low complexity" evidence="1">
    <location>
        <begin position="218"/>
        <end position="242"/>
    </location>
</feature>